<dbReference type="Gene3D" id="1.20.1260.60">
    <property type="entry name" value="Vacuolar protein sorting-associated protein Ist1"/>
    <property type="match status" value="1"/>
</dbReference>
<dbReference type="FunFam" id="1.20.1260.60:FF:000002">
    <property type="entry name" value="Vacuolar protein sorting-associated protein IST1"/>
    <property type="match status" value="1"/>
</dbReference>
<evidence type="ECO:0000313" key="2">
    <source>
        <dbReference type="EMBL" id="ORX69854.1"/>
    </source>
</evidence>
<name>A0A1Y1W9M4_9FUNG</name>
<dbReference type="PANTHER" id="PTHR12161">
    <property type="entry name" value="IST1 FAMILY MEMBER"/>
    <property type="match status" value="1"/>
</dbReference>
<gene>
    <name evidence="2" type="ORF">BCR32DRAFT_211346</name>
</gene>
<reference evidence="2 3" key="2">
    <citation type="submission" date="2016-08" db="EMBL/GenBank/DDBJ databases">
        <title>Pervasive Adenine N6-methylation of Active Genes in Fungi.</title>
        <authorList>
            <consortium name="DOE Joint Genome Institute"/>
            <person name="Mondo S.J."/>
            <person name="Dannebaum R.O."/>
            <person name="Kuo R.C."/>
            <person name="Labutti K."/>
            <person name="Haridas S."/>
            <person name="Kuo A."/>
            <person name="Salamov A."/>
            <person name="Ahrendt S.R."/>
            <person name="Lipzen A."/>
            <person name="Sullivan W."/>
            <person name="Andreopoulos W.B."/>
            <person name="Clum A."/>
            <person name="Lindquist E."/>
            <person name="Daum C."/>
            <person name="Ramamoorthy G.K."/>
            <person name="Gryganskyi A."/>
            <person name="Culley D."/>
            <person name="Magnuson J.K."/>
            <person name="James T.Y."/>
            <person name="O'Malley M.A."/>
            <person name="Stajich J.E."/>
            <person name="Spatafora J.W."/>
            <person name="Visel A."/>
            <person name="Grigoriev I.V."/>
        </authorList>
    </citation>
    <scope>NUCLEOTIDE SEQUENCE [LARGE SCALE GENOMIC DNA]</scope>
    <source>
        <strain evidence="2 3">S4</strain>
    </source>
</reference>
<dbReference type="OrthoDB" id="29853at2759"/>
<dbReference type="Pfam" id="PF03398">
    <property type="entry name" value="Ist1"/>
    <property type="match status" value="1"/>
</dbReference>
<sequence>MKKKFINKSKFNPNKTKVSLRLAIARLKLLQSKKSSINNTAKKEISTLLENGKEASARIRVEQIIKEDYNIEVLEVLELFCELLISRYGLLLQSNDLDNSIAEAVKSIAYAAPRYDIKELNDIHKELIYKFGIEINNVQYDNYGSEIHPKIYNFFKNETPSKTLVNKYLTEIANIYHVKWECPPEEEENEKSEVYLLY</sequence>
<accession>A0A1Y1W9M4</accession>
<comment type="similarity">
    <text evidence="1">Belongs to the IST1 family.</text>
</comment>
<dbReference type="STRING" id="1754192.A0A1Y1W9M4"/>
<dbReference type="PANTHER" id="PTHR12161:SF5">
    <property type="entry name" value="IST1 HOMOLOG"/>
    <property type="match status" value="1"/>
</dbReference>
<organism evidence="2 3">
    <name type="scientific">Anaeromyces robustus</name>
    <dbReference type="NCBI Taxonomy" id="1754192"/>
    <lineage>
        <taxon>Eukaryota</taxon>
        <taxon>Fungi</taxon>
        <taxon>Fungi incertae sedis</taxon>
        <taxon>Chytridiomycota</taxon>
        <taxon>Chytridiomycota incertae sedis</taxon>
        <taxon>Neocallimastigomycetes</taxon>
        <taxon>Neocallimastigales</taxon>
        <taxon>Neocallimastigaceae</taxon>
        <taxon>Anaeromyces</taxon>
    </lineage>
</organism>
<dbReference type="InterPro" id="IPR005061">
    <property type="entry name" value="Ist1"/>
</dbReference>
<evidence type="ECO:0000313" key="3">
    <source>
        <dbReference type="Proteomes" id="UP000193944"/>
    </source>
</evidence>
<dbReference type="InterPro" id="IPR042277">
    <property type="entry name" value="IST1-like"/>
</dbReference>
<keyword evidence="3" id="KW-1185">Reference proteome</keyword>
<protein>
    <submittedName>
        <fullName evidence="2">DUF292-domain-containing protein</fullName>
    </submittedName>
</protein>
<comment type="caution">
    <text evidence="2">The sequence shown here is derived from an EMBL/GenBank/DDBJ whole genome shotgun (WGS) entry which is preliminary data.</text>
</comment>
<reference evidence="2 3" key="1">
    <citation type="submission" date="2016-08" db="EMBL/GenBank/DDBJ databases">
        <title>A Parts List for Fungal Cellulosomes Revealed by Comparative Genomics.</title>
        <authorList>
            <consortium name="DOE Joint Genome Institute"/>
            <person name="Haitjema C.H."/>
            <person name="Gilmore S.P."/>
            <person name="Henske J.K."/>
            <person name="Solomon K.V."/>
            <person name="De Groot R."/>
            <person name="Kuo A."/>
            <person name="Mondo S.J."/>
            <person name="Salamov A.A."/>
            <person name="Labutti K."/>
            <person name="Zhao Z."/>
            <person name="Chiniquy J."/>
            <person name="Barry K."/>
            <person name="Brewer H.M."/>
            <person name="Purvine S.O."/>
            <person name="Wright A.T."/>
            <person name="Boxma B."/>
            <person name="Van Alen T."/>
            <person name="Hackstein J.H."/>
            <person name="Baker S.E."/>
            <person name="Grigoriev I.V."/>
            <person name="O'Malley M.A."/>
        </authorList>
    </citation>
    <scope>NUCLEOTIDE SEQUENCE [LARGE SCALE GENOMIC DNA]</scope>
    <source>
        <strain evidence="2 3">S4</strain>
    </source>
</reference>
<dbReference type="GO" id="GO:0015031">
    <property type="term" value="P:protein transport"/>
    <property type="evidence" value="ECO:0007669"/>
    <property type="project" value="InterPro"/>
</dbReference>
<proteinExistence type="inferred from homology"/>
<dbReference type="AlphaFoldDB" id="A0A1Y1W9M4"/>
<dbReference type="EMBL" id="MCFG01000413">
    <property type="protein sequence ID" value="ORX69854.1"/>
    <property type="molecule type" value="Genomic_DNA"/>
</dbReference>
<evidence type="ECO:0000256" key="1">
    <source>
        <dbReference type="ARBA" id="ARBA00005536"/>
    </source>
</evidence>
<dbReference type="Proteomes" id="UP000193944">
    <property type="component" value="Unassembled WGS sequence"/>
</dbReference>